<sequence>MALHFTTPISILHKRQRPSGPSIGYHSFHPGCHRTFSNSTTVNLGRLLVKDPGQFQNSPAHLSAFTHHTERDPWISLDARLAQYRPFRGVFTPFSQNVADLLFLSSAAEGRVASAQGKGNPHRRRDNKPRRFLRSSLARQDRRTRYFGSNLRTKIAHHHAWCLCSKESVGLALAWSLRACSPKGLLTAVPEWEVSFLYCGSPPGPIRYRFGHAISRPDQL</sequence>
<comment type="caution">
    <text evidence="1">The sequence shown here is derived from an EMBL/GenBank/DDBJ whole genome shotgun (WGS) entry which is preliminary data.</text>
</comment>
<organism evidence="1 2">
    <name type="scientific">Schizothecium vesticola</name>
    <dbReference type="NCBI Taxonomy" id="314040"/>
    <lineage>
        <taxon>Eukaryota</taxon>
        <taxon>Fungi</taxon>
        <taxon>Dikarya</taxon>
        <taxon>Ascomycota</taxon>
        <taxon>Pezizomycotina</taxon>
        <taxon>Sordariomycetes</taxon>
        <taxon>Sordariomycetidae</taxon>
        <taxon>Sordariales</taxon>
        <taxon>Schizotheciaceae</taxon>
        <taxon>Schizothecium</taxon>
    </lineage>
</organism>
<accession>A0AA40KCD4</accession>
<dbReference type="EMBL" id="JAUKUD010000001">
    <property type="protein sequence ID" value="KAK0753646.1"/>
    <property type="molecule type" value="Genomic_DNA"/>
</dbReference>
<dbReference type="Proteomes" id="UP001172155">
    <property type="component" value="Unassembled WGS sequence"/>
</dbReference>
<keyword evidence="2" id="KW-1185">Reference proteome</keyword>
<gene>
    <name evidence="1" type="ORF">B0T18DRAFT_20124</name>
</gene>
<evidence type="ECO:0000313" key="2">
    <source>
        <dbReference type="Proteomes" id="UP001172155"/>
    </source>
</evidence>
<reference evidence="1" key="1">
    <citation type="submission" date="2023-06" db="EMBL/GenBank/DDBJ databases">
        <title>Genome-scale phylogeny and comparative genomics of the fungal order Sordariales.</title>
        <authorList>
            <consortium name="Lawrence Berkeley National Laboratory"/>
            <person name="Hensen N."/>
            <person name="Bonometti L."/>
            <person name="Westerberg I."/>
            <person name="Brannstrom I.O."/>
            <person name="Guillou S."/>
            <person name="Cros-Aarteil S."/>
            <person name="Calhoun S."/>
            <person name="Haridas S."/>
            <person name="Kuo A."/>
            <person name="Mondo S."/>
            <person name="Pangilinan J."/>
            <person name="Riley R."/>
            <person name="LaButti K."/>
            <person name="Andreopoulos B."/>
            <person name="Lipzen A."/>
            <person name="Chen C."/>
            <person name="Yanf M."/>
            <person name="Daum C."/>
            <person name="Ng V."/>
            <person name="Clum A."/>
            <person name="Steindorff A."/>
            <person name="Ohm R."/>
            <person name="Martin F."/>
            <person name="Silar P."/>
            <person name="Natvig D."/>
            <person name="Lalanne C."/>
            <person name="Gautier V."/>
            <person name="Ament-velasquez S.L."/>
            <person name="Kruys A."/>
            <person name="Hutchinson M.I."/>
            <person name="Powell A.J."/>
            <person name="Barry K."/>
            <person name="Miller A.N."/>
            <person name="Grigoriev I.V."/>
            <person name="Debuchy R."/>
            <person name="Gladieux P."/>
            <person name="Thoren M.H."/>
            <person name="Johannesson H."/>
        </authorList>
    </citation>
    <scope>NUCLEOTIDE SEQUENCE</scope>
    <source>
        <strain evidence="1">SMH3187-1</strain>
    </source>
</reference>
<dbReference type="AlphaFoldDB" id="A0AA40KCD4"/>
<proteinExistence type="predicted"/>
<evidence type="ECO:0000313" key="1">
    <source>
        <dbReference type="EMBL" id="KAK0753646.1"/>
    </source>
</evidence>
<name>A0AA40KCD4_9PEZI</name>
<protein>
    <submittedName>
        <fullName evidence="1">Uncharacterized protein</fullName>
    </submittedName>
</protein>